<evidence type="ECO:0000256" key="6">
    <source>
        <dbReference type="ARBA" id="ARBA00022605"/>
    </source>
</evidence>
<dbReference type="EC" id="6.3.4.5" evidence="2"/>
<dbReference type="NCBIfam" id="NF001770">
    <property type="entry name" value="PRK00509.1"/>
    <property type="match status" value="1"/>
</dbReference>
<dbReference type="GO" id="GO:0004055">
    <property type="term" value="F:argininosuccinate synthase activity"/>
    <property type="evidence" value="ECO:0007669"/>
    <property type="project" value="UniProtKB-EC"/>
</dbReference>
<dbReference type="InterPro" id="IPR018223">
    <property type="entry name" value="Arginosuc_synth_CS"/>
</dbReference>
<dbReference type="Gene3D" id="3.40.50.620">
    <property type="entry name" value="HUPs"/>
    <property type="match status" value="1"/>
</dbReference>
<dbReference type="CDD" id="cd01999">
    <property type="entry name" value="ASS"/>
    <property type="match status" value="1"/>
</dbReference>
<dbReference type="SUPFAM" id="SSF52402">
    <property type="entry name" value="Adenine nucleotide alpha hydrolases-like"/>
    <property type="match status" value="1"/>
</dbReference>
<dbReference type="UniPathway" id="UPA00068">
    <property type="reaction ID" value="UER00113"/>
</dbReference>
<dbReference type="GO" id="GO:0000053">
    <property type="term" value="P:argininosuccinate metabolic process"/>
    <property type="evidence" value="ECO:0007669"/>
    <property type="project" value="TreeGrafter"/>
</dbReference>
<dbReference type="Pfam" id="PF00764">
    <property type="entry name" value="Arginosuc_synth"/>
    <property type="match status" value="1"/>
</dbReference>
<evidence type="ECO:0000256" key="8">
    <source>
        <dbReference type="ARBA" id="ARBA00022840"/>
    </source>
</evidence>
<gene>
    <name evidence="11" type="ORF">S03H2_08448</name>
</gene>
<accession>X1EE26</accession>
<keyword evidence="7" id="KW-0547">Nucleotide-binding</keyword>
<dbReference type="EMBL" id="BARU01004109">
    <property type="protein sequence ID" value="GAH18590.1"/>
    <property type="molecule type" value="Genomic_DNA"/>
</dbReference>
<dbReference type="InterPro" id="IPR001518">
    <property type="entry name" value="Arginosuc_synth"/>
</dbReference>
<evidence type="ECO:0000256" key="4">
    <source>
        <dbReference type="ARBA" id="ARBA00022571"/>
    </source>
</evidence>
<dbReference type="Gene3D" id="3.90.1260.10">
    <property type="entry name" value="Argininosuccinate synthetase, chain A, domain 2"/>
    <property type="match status" value="1"/>
</dbReference>
<dbReference type="PANTHER" id="PTHR11587">
    <property type="entry name" value="ARGININOSUCCINATE SYNTHASE"/>
    <property type="match status" value="1"/>
</dbReference>
<evidence type="ECO:0000259" key="9">
    <source>
        <dbReference type="Pfam" id="PF00764"/>
    </source>
</evidence>
<keyword evidence="3" id="KW-0963">Cytoplasm</keyword>
<dbReference type="InterPro" id="IPR014729">
    <property type="entry name" value="Rossmann-like_a/b/a_fold"/>
</dbReference>
<dbReference type="InterPro" id="IPR048267">
    <property type="entry name" value="Arginosuc_syn_N"/>
</dbReference>
<keyword evidence="4" id="KW-0055">Arginine biosynthesis</keyword>
<dbReference type="PROSITE" id="PS00564">
    <property type="entry name" value="ARGININOSUCCIN_SYN_1"/>
    <property type="match status" value="1"/>
</dbReference>
<dbReference type="Pfam" id="PF20979">
    <property type="entry name" value="Arginosuc_syn_C"/>
    <property type="match status" value="1"/>
</dbReference>
<dbReference type="PROSITE" id="PS00565">
    <property type="entry name" value="ARGININOSUCCIN_SYN_2"/>
    <property type="match status" value="1"/>
</dbReference>
<sequence length="264" mass="29661">MNLYGFIFKKNEGNKKMSGKVVLAYSGGLDTSVCINWIKEKYNMEVIAVIIDCGQPKDLKEARQRALDIGAIKSVIVDAKEEFLNDFIFPSIKANLKYEKKYPLATALARPLMVKKLVEIARKERAKAVAHGCTAKGNDQVRFDVGIRSLAPDFKIIAPLRERSISREEAIEYAKKCGIKIDVTKKSPYSIDENLWGRSIECGVLEDPWNKPPDDIYIWTKITKNSGESEYIEIGFGKGIPVSLNNENIPPYMIIKKLNKLAGS</sequence>
<dbReference type="InterPro" id="IPR048268">
    <property type="entry name" value="Arginosuc_syn_C"/>
</dbReference>
<evidence type="ECO:0000259" key="10">
    <source>
        <dbReference type="Pfam" id="PF20979"/>
    </source>
</evidence>
<dbReference type="GO" id="GO:0005737">
    <property type="term" value="C:cytoplasm"/>
    <property type="evidence" value="ECO:0007669"/>
    <property type="project" value="TreeGrafter"/>
</dbReference>
<evidence type="ECO:0000256" key="1">
    <source>
        <dbReference type="ARBA" id="ARBA00004967"/>
    </source>
</evidence>
<protein>
    <recommendedName>
        <fullName evidence="2">argininosuccinate synthase</fullName>
        <ecNumber evidence="2">6.3.4.5</ecNumber>
    </recommendedName>
</protein>
<evidence type="ECO:0000256" key="5">
    <source>
        <dbReference type="ARBA" id="ARBA00022598"/>
    </source>
</evidence>
<comment type="pathway">
    <text evidence="1">Amino-acid biosynthesis; L-arginine biosynthesis; L-arginine from L-ornithine and carbamoyl phosphate: step 2/3.</text>
</comment>
<organism evidence="11">
    <name type="scientific">marine sediment metagenome</name>
    <dbReference type="NCBI Taxonomy" id="412755"/>
    <lineage>
        <taxon>unclassified sequences</taxon>
        <taxon>metagenomes</taxon>
        <taxon>ecological metagenomes</taxon>
    </lineage>
</organism>
<evidence type="ECO:0000256" key="3">
    <source>
        <dbReference type="ARBA" id="ARBA00022490"/>
    </source>
</evidence>
<dbReference type="GO" id="GO:0000050">
    <property type="term" value="P:urea cycle"/>
    <property type="evidence" value="ECO:0007669"/>
    <property type="project" value="TreeGrafter"/>
</dbReference>
<dbReference type="GO" id="GO:0005524">
    <property type="term" value="F:ATP binding"/>
    <property type="evidence" value="ECO:0007669"/>
    <property type="project" value="UniProtKB-KW"/>
</dbReference>
<comment type="caution">
    <text evidence="11">The sequence shown here is derived from an EMBL/GenBank/DDBJ whole genome shotgun (WGS) entry which is preliminary data.</text>
</comment>
<keyword evidence="8" id="KW-0067">ATP-binding</keyword>
<dbReference type="PANTHER" id="PTHR11587:SF2">
    <property type="entry name" value="ARGININOSUCCINATE SYNTHASE"/>
    <property type="match status" value="1"/>
</dbReference>
<dbReference type="AlphaFoldDB" id="X1EE26"/>
<keyword evidence="5" id="KW-0436">Ligase</keyword>
<evidence type="ECO:0000313" key="11">
    <source>
        <dbReference type="EMBL" id="GAH18590.1"/>
    </source>
</evidence>
<feature type="non-terminal residue" evidence="11">
    <location>
        <position position="264"/>
    </location>
</feature>
<evidence type="ECO:0000256" key="2">
    <source>
        <dbReference type="ARBA" id="ARBA00012286"/>
    </source>
</evidence>
<evidence type="ECO:0000256" key="7">
    <source>
        <dbReference type="ARBA" id="ARBA00022741"/>
    </source>
</evidence>
<dbReference type="InterPro" id="IPR023434">
    <property type="entry name" value="Arginosuc_synth_type_1_subfam"/>
</dbReference>
<feature type="domain" description="Arginosuccinate synthase-like N-terminal" evidence="9">
    <location>
        <begin position="20"/>
        <end position="179"/>
    </location>
</feature>
<reference evidence="11" key="1">
    <citation type="journal article" date="2014" name="Front. Microbiol.">
        <title>High frequency of phylogenetically diverse reductive dehalogenase-homologous genes in deep subseafloor sedimentary metagenomes.</title>
        <authorList>
            <person name="Kawai M."/>
            <person name="Futagami T."/>
            <person name="Toyoda A."/>
            <person name="Takaki Y."/>
            <person name="Nishi S."/>
            <person name="Hori S."/>
            <person name="Arai W."/>
            <person name="Tsubouchi T."/>
            <person name="Morono Y."/>
            <person name="Uchiyama I."/>
            <person name="Ito T."/>
            <person name="Fujiyama A."/>
            <person name="Inagaki F."/>
            <person name="Takami H."/>
        </authorList>
    </citation>
    <scope>NUCLEOTIDE SEQUENCE</scope>
    <source>
        <strain evidence="11">Expedition CK06-06</strain>
    </source>
</reference>
<name>X1EE26_9ZZZZ</name>
<dbReference type="GO" id="GO:0006526">
    <property type="term" value="P:L-arginine biosynthetic process"/>
    <property type="evidence" value="ECO:0007669"/>
    <property type="project" value="UniProtKB-UniPathway"/>
</dbReference>
<dbReference type="NCBIfam" id="TIGR00032">
    <property type="entry name" value="argG"/>
    <property type="match status" value="1"/>
</dbReference>
<keyword evidence="6" id="KW-0028">Amino-acid biosynthesis</keyword>
<feature type="domain" description="Arginosuccinate synthase C-terminal" evidence="10">
    <location>
        <begin position="189"/>
        <end position="263"/>
    </location>
</feature>
<proteinExistence type="predicted"/>
<dbReference type="InterPro" id="IPR024074">
    <property type="entry name" value="AS_cat/multimer_dom_body"/>
</dbReference>
<dbReference type="FunFam" id="3.40.50.620:FF:000038">
    <property type="entry name" value="Argininosuccinate synthase"/>
    <property type="match status" value="1"/>
</dbReference>